<accession>A0A0F8ZM15</accession>
<organism evidence="2">
    <name type="scientific">marine sediment metagenome</name>
    <dbReference type="NCBI Taxonomy" id="412755"/>
    <lineage>
        <taxon>unclassified sequences</taxon>
        <taxon>metagenomes</taxon>
        <taxon>ecological metagenomes</taxon>
    </lineage>
</organism>
<proteinExistence type="predicted"/>
<evidence type="ECO:0000313" key="2">
    <source>
        <dbReference type="EMBL" id="KKK87085.1"/>
    </source>
</evidence>
<feature type="transmembrane region" description="Helical" evidence="1">
    <location>
        <begin position="12"/>
        <end position="35"/>
    </location>
</feature>
<feature type="transmembrane region" description="Helical" evidence="1">
    <location>
        <begin position="112"/>
        <end position="131"/>
    </location>
</feature>
<feature type="transmembrane region" description="Helical" evidence="1">
    <location>
        <begin position="75"/>
        <end position="92"/>
    </location>
</feature>
<protein>
    <submittedName>
        <fullName evidence="2">Uncharacterized protein</fullName>
    </submittedName>
</protein>
<keyword evidence="1" id="KW-1133">Transmembrane helix</keyword>
<keyword evidence="1" id="KW-0812">Transmembrane</keyword>
<reference evidence="2" key="1">
    <citation type="journal article" date="2015" name="Nature">
        <title>Complex archaea that bridge the gap between prokaryotes and eukaryotes.</title>
        <authorList>
            <person name="Spang A."/>
            <person name="Saw J.H."/>
            <person name="Jorgensen S.L."/>
            <person name="Zaremba-Niedzwiedzka K."/>
            <person name="Martijn J."/>
            <person name="Lind A.E."/>
            <person name="van Eijk R."/>
            <person name="Schleper C."/>
            <person name="Guy L."/>
            <person name="Ettema T.J."/>
        </authorList>
    </citation>
    <scope>NUCLEOTIDE SEQUENCE</scope>
</reference>
<feature type="non-terminal residue" evidence="2">
    <location>
        <position position="1"/>
    </location>
</feature>
<keyword evidence="1" id="KW-0472">Membrane</keyword>
<feature type="transmembrane region" description="Helical" evidence="1">
    <location>
        <begin position="151"/>
        <end position="178"/>
    </location>
</feature>
<feature type="transmembrane region" description="Helical" evidence="1">
    <location>
        <begin position="41"/>
        <end position="63"/>
    </location>
</feature>
<name>A0A0F8ZM15_9ZZZZ</name>
<comment type="caution">
    <text evidence="2">The sequence shown here is derived from an EMBL/GenBank/DDBJ whole genome shotgun (WGS) entry which is preliminary data.</text>
</comment>
<dbReference type="AlphaFoldDB" id="A0A0F8ZM15"/>
<dbReference type="EMBL" id="LAZR01050559">
    <property type="protein sequence ID" value="KKK87085.1"/>
    <property type="molecule type" value="Genomic_DNA"/>
</dbReference>
<gene>
    <name evidence="2" type="ORF">LCGC14_2756770</name>
</gene>
<sequence>FSKRKDSICFSFLILAICVPILLQLATFFIFLSSFSQGDPLAWYIGCNVLIIVLIFVLSWRLITLYQRSKKNNTPNVFASMFYILIWIVIWFRTISFLNSLSGILQASTEAAIVSNLIDILLMVFTSIMVLRSLGAKVHDSVLFNQNNMPLFLFSFVMLYIEGQIIMITGAGTLSGIFADKNQIGLITNLLIISVTAIFYWWYSERSLERKGLIVRKRYNSEEVALVVNDFREFLINKNALDTNRVGDEDVHDFLLSKNIAVPLEKPVETDSEPEINKDLSGNQE</sequence>
<evidence type="ECO:0000256" key="1">
    <source>
        <dbReference type="SAM" id="Phobius"/>
    </source>
</evidence>
<feature type="transmembrane region" description="Helical" evidence="1">
    <location>
        <begin position="184"/>
        <end position="203"/>
    </location>
</feature>